<dbReference type="Gene3D" id="3.40.47.10">
    <property type="match status" value="1"/>
</dbReference>
<dbReference type="InterPro" id="IPR016039">
    <property type="entry name" value="Thiolase-like"/>
</dbReference>
<dbReference type="PIRSF" id="PIRSF000429">
    <property type="entry name" value="Ac-CoA_Ac_transf"/>
    <property type="match status" value="1"/>
</dbReference>
<evidence type="ECO:0000256" key="6">
    <source>
        <dbReference type="RuleBase" id="RU003557"/>
    </source>
</evidence>
<comment type="caution">
    <text evidence="9">The sequence shown here is derived from an EMBL/GenBank/DDBJ whole genome shotgun (WGS) entry which is preliminary data.</text>
</comment>
<dbReference type="InterPro" id="IPR020617">
    <property type="entry name" value="Thiolase_C"/>
</dbReference>
<proteinExistence type="inferred from homology"/>
<evidence type="ECO:0000256" key="4">
    <source>
        <dbReference type="ARBA" id="ARBA00023315"/>
    </source>
</evidence>
<keyword evidence="4 6" id="KW-0012">Acyltransferase</keyword>
<reference evidence="10" key="1">
    <citation type="journal article" date="2019" name="Int. J. Syst. Evol. Microbiol.">
        <title>The Global Catalogue of Microorganisms (GCM) 10K type strain sequencing project: providing services to taxonomists for standard genome sequencing and annotation.</title>
        <authorList>
            <consortium name="The Broad Institute Genomics Platform"/>
            <consortium name="The Broad Institute Genome Sequencing Center for Infectious Disease"/>
            <person name="Wu L."/>
            <person name="Ma J."/>
        </authorList>
    </citation>
    <scope>NUCLEOTIDE SEQUENCE [LARGE SCALE GENOMIC DNA]</scope>
    <source>
        <strain evidence="10">JCM 18063</strain>
    </source>
</reference>
<dbReference type="EC" id="2.3.1.9" evidence="2"/>
<dbReference type="PANTHER" id="PTHR18919:SF107">
    <property type="entry name" value="ACETYL-COA ACETYLTRANSFERASE, CYTOSOLIC"/>
    <property type="match status" value="1"/>
</dbReference>
<evidence type="ECO:0000256" key="5">
    <source>
        <dbReference type="ARBA" id="ARBA00040529"/>
    </source>
</evidence>
<evidence type="ECO:0000313" key="10">
    <source>
        <dbReference type="Proteomes" id="UP001500956"/>
    </source>
</evidence>
<evidence type="ECO:0000256" key="3">
    <source>
        <dbReference type="ARBA" id="ARBA00022679"/>
    </source>
</evidence>
<name>A0ABP8Y0W5_9MICO</name>
<sequence length="377" mass="37143">MSTIAAARRTWIGLPGRGHGRRDETVLAAGVLAAVARDAGAAGPVGTSGTHGVAGPDGLEVVLGNAAGHGGNVARRAALAGLGARVPGLTVDRQCASGLAAVAVGAALVDAGQAGAVLAGGVESASRAPARSHDGCAYVRSSFAPPPWADPEAGEAADRLARERDVPRERQHRYATASHRRVRAARTAGRFSGEVVAGGPTRDEHARDLAAAVLDRLPGAFATDGSVTAASAAPAADGAAAVVLVPDGVPGLRLRAVVTTAGDPAMPLLAPVEAVRAACRRGGVTVDDLAAVELVEAFAVQALCVADDLGIDPADPRWNPDGGALGYGHPFGASGAVAVVRLFARLMDGGAPAGSLGVAAVAGTGGLGVALLAEVVR</sequence>
<dbReference type="EMBL" id="BAABID010000003">
    <property type="protein sequence ID" value="GAA4718390.1"/>
    <property type="molecule type" value="Genomic_DNA"/>
</dbReference>
<accession>A0ABP8Y0W5</accession>
<keyword evidence="3 6" id="KW-0808">Transferase</keyword>
<dbReference type="InterPro" id="IPR020616">
    <property type="entry name" value="Thiolase_N"/>
</dbReference>
<dbReference type="InterPro" id="IPR002155">
    <property type="entry name" value="Thiolase"/>
</dbReference>
<keyword evidence="10" id="KW-1185">Reference proteome</keyword>
<dbReference type="Proteomes" id="UP001500956">
    <property type="component" value="Unassembled WGS sequence"/>
</dbReference>
<evidence type="ECO:0000256" key="2">
    <source>
        <dbReference type="ARBA" id="ARBA00012705"/>
    </source>
</evidence>
<dbReference type="PANTHER" id="PTHR18919">
    <property type="entry name" value="ACETYL-COA C-ACYLTRANSFERASE"/>
    <property type="match status" value="1"/>
</dbReference>
<protein>
    <recommendedName>
        <fullName evidence="5">Probable acetyl-CoA acetyltransferase</fullName>
        <ecNumber evidence="2">2.3.1.9</ecNumber>
    </recommendedName>
</protein>
<comment type="similarity">
    <text evidence="1 6">Belongs to the thiolase-like superfamily. Thiolase family.</text>
</comment>
<gene>
    <name evidence="9" type="ORF">GCM10023216_03500</name>
</gene>
<dbReference type="Pfam" id="PF00108">
    <property type="entry name" value="Thiolase_N"/>
    <property type="match status" value="1"/>
</dbReference>
<evidence type="ECO:0000259" key="8">
    <source>
        <dbReference type="Pfam" id="PF02803"/>
    </source>
</evidence>
<feature type="domain" description="Thiolase C-terminal" evidence="8">
    <location>
        <begin position="253"/>
        <end position="373"/>
    </location>
</feature>
<evidence type="ECO:0000256" key="1">
    <source>
        <dbReference type="ARBA" id="ARBA00010982"/>
    </source>
</evidence>
<evidence type="ECO:0000259" key="7">
    <source>
        <dbReference type="Pfam" id="PF00108"/>
    </source>
</evidence>
<evidence type="ECO:0000313" key="9">
    <source>
        <dbReference type="EMBL" id="GAA4718390.1"/>
    </source>
</evidence>
<dbReference type="Pfam" id="PF02803">
    <property type="entry name" value="Thiolase_C"/>
    <property type="match status" value="1"/>
</dbReference>
<feature type="domain" description="Thiolase N-terminal" evidence="7">
    <location>
        <begin position="61"/>
        <end position="246"/>
    </location>
</feature>
<dbReference type="SUPFAM" id="SSF53901">
    <property type="entry name" value="Thiolase-like"/>
    <property type="match status" value="2"/>
</dbReference>
<organism evidence="9 10">
    <name type="scientific">Isoptericola chiayiensis</name>
    <dbReference type="NCBI Taxonomy" id="579446"/>
    <lineage>
        <taxon>Bacteria</taxon>
        <taxon>Bacillati</taxon>
        <taxon>Actinomycetota</taxon>
        <taxon>Actinomycetes</taxon>
        <taxon>Micrococcales</taxon>
        <taxon>Promicromonosporaceae</taxon>
        <taxon>Isoptericola</taxon>
    </lineage>
</organism>
<dbReference type="RefSeq" id="WP_172151746.1">
    <property type="nucleotide sequence ID" value="NZ_BAABID010000003.1"/>
</dbReference>